<dbReference type="OrthoDB" id="3021279at2759"/>
<accession>A0A9P6E8M7</accession>
<proteinExistence type="predicted"/>
<evidence type="ECO:0000313" key="1">
    <source>
        <dbReference type="EMBL" id="KAF9524413.1"/>
    </source>
</evidence>
<dbReference type="Proteomes" id="UP000807306">
    <property type="component" value="Unassembled WGS sequence"/>
</dbReference>
<evidence type="ECO:0000313" key="2">
    <source>
        <dbReference type="Proteomes" id="UP000807306"/>
    </source>
</evidence>
<organism evidence="1 2">
    <name type="scientific">Crepidotus variabilis</name>
    <dbReference type="NCBI Taxonomy" id="179855"/>
    <lineage>
        <taxon>Eukaryota</taxon>
        <taxon>Fungi</taxon>
        <taxon>Dikarya</taxon>
        <taxon>Basidiomycota</taxon>
        <taxon>Agaricomycotina</taxon>
        <taxon>Agaricomycetes</taxon>
        <taxon>Agaricomycetidae</taxon>
        <taxon>Agaricales</taxon>
        <taxon>Agaricineae</taxon>
        <taxon>Crepidotaceae</taxon>
        <taxon>Crepidotus</taxon>
    </lineage>
</organism>
<dbReference type="AlphaFoldDB" id="A0A9P6E8M7"/>
<protein>
    <submittedName>
        <fullName evidence="1">Uncharacterized protein</fullName>
    </submittedName>
</protein>
<dbReference type="EMBL" id="MU157899">
    <property type="protein sequence ID" value="KAF9524413.1"/>
    <property type="molecule type" value="Genomic_DNA"/>
</dbReference>
<reference evidence="1" key="1">
    <citation type="submission" date="2020-11" db="EMBL/GenBank/DDBJ databases">
        <authorList>
            <consortium name="DOE Joint Genome Institute"/>
            <person name="Ahrendt S."/>
            <person name="Riley R."/>
            <person name="Andreopoulos W."/>
            <person name="Labutti K."/>
            <person name="Pangilinan J."/>
            <person name="Ruiz-Duenas F.J."/>
            <person name="Barrasa J.M."/>
            <person name="Sanchez-Garcia M."/>
            <person name="Camarero S."/>
            <person name="Miyauchi S."/>
            <person name="Serrano A."/>
            <person name="Linde D."/>
            <person name="Babiker R."/>
            <person name="Drula E."/>
            <person name="Ayuso-Fernandez I."/>
            <person name="Pacheco R."/>
            <person name="Padilla G."/>
            <person name="Ferreira P."/>
            <person name="Barriuso J."/>
            <person name="Kellner H."/>
            <person name="Castanera R."/>
            <person name="Alfaro M."/>
            <person name="Ramirez L."/>
            <person name="Pisabarro A.G."/>
            <person name="Kuo A."/>
            <person name="Tritt A."/>
            <person name="Lipzen A."/>
            <person name="He G."/>
            <person name="Yan M."/>
            <person name="Ng V."/>
            <person name="Cullen D."/>
            <person name="Martin F."/>
            <person name="Rosso M.-N."/>
            <person name="Henrissat B."/>
            <person name="Hibbett D."/>
            <person name="Martinez A.T."/>
            <person name="Grigoriev I.V."/>
        </authorList>
    </citation>
    <scope>NUCLEOTIDE SEQUENCE</scope>
    <source>
        <strain evidence="1">CBS 506.95</strain>
    </source>
</reference>
<keyword evidence="2" id="KW-1185">Reference proteome</keyword>
<comment type="caution">
    <text evidence="1">The sequence shown here is derived from an EMBL/GenBank/DDBJ whole genome shotgun (WGS) entry which is preliminary data.</text>
</comment>
<gene>
    <name evidence="1" type="ORF">CPB83DRAFT_611928</name>
</gene>
<name>A0A9P6E8M7_9AGAR</name>
<sequence length="302" mass="34718">MEYRQPNEPILPEELERKIFVLASRRGSDTAYTLIQVAKRVQTWIEPLLYQVFLINVGLSNESEIKSSPFLPRFEKVNDAKGADLDGLQRQAKFVRHFMYTGDNVQYIARMLSLCTSITDLALWWRRWGPETKQTKLLVDFISNLQLEKLSIRATLPLGYPECFSVDKPLAQSLTHFDLFGIDGSYWNNGWRLLLKFPLLTHLAVAGRNIVLMIEGVLNEMDSVQLLIDATGQLYYDAYASTLVSPPTRWYAEDPRFVSFEYPRPTAGWLKGTIGGDDLWAAGYEKQQRKRNKLSKSREIIS</sequence>